<feature type="region of interest" description="Disordered" evidence="1">
    <location>
        <begin position="141"/>
        <end position="163"/>
    </location>
</feature>
<accession>A0A3M8F1G3</accession>
<dbReference type="OrthoDB" id="3478947at2"/>
<protein>
    <submittedName>
        <fullName evidence="2">Uncharacterized protein</fullName>
    </submittedName>
</protein>
<dbReference type="Proteomes" id="UP000028058">
    <property type="component" value="Unassembled WGS sequence"/>
</dbReference>
<organism evidence="2 3">
    <name type="scientific">Streptomyces xinghaiensis</name>
    <dbReference type="NCBI Taxonomy" id="1038928"/>
    <lineage>
        <taxon>Bacteria</taxon>
        <taxon>Bacillati</taxon>
        <taxon>Actinomycetota</taxon>
        <taxon>Actinomycetes</taxon>
        <taxon>Kitasatosporales</taxon>
        <taxon>Streptomycetaceae</taxon>
        <taxon>Streptomyces</taxon>
    </lineage>
</organism>
<evidence type="ECO:0000313" key="3">
    <source>
        <dbReference type="Proteomes" id="UP000028058"/>
    </source>
</evidence>
<dbReference type="AlphaFoldDB" id="A0A3M8F1G3"/>
<proteinExistence type="predicted"/>
<dbReference type="RefSeq" id="WP_063831675.1">
    <property type="nucleotide sequence ID" value="NZ_CP134822.1"/>
</dbReference>
<comment type="caution">
    <text evidence="2">The sequence shown here is derived from an EMBL/GenBank/DDBJ whole genome shotgun (WGS) entry which is preliminary data.</text>
</comment>
<reference evidence="2 3" key="1">
    <citation type="journal article" date="2014" name="Genome Announc.">
        <title>Draft Genome Sequence of Streptomyces fradiae ATCC 19609, a Strain Highly Sensitive to Antibiotics.</title>
        <authorList>
            <person name="Bekker O.B."/>
            <person name="Klimina K.M."/>
            <person name="Vatlin A.A."/>
            <person name="Zakharevich N.V."/>
            <person name="Kasianov A.S."/>
            <person name="Danilenko V.N."/>
        </authorList>
    </citation>
    <scope>NUCLEOTIDE SEQUENCE [LARGE SCALE GENOMIC DNA]</scope>
    <source>
        <strain evidence="2 3">ATCC 19609</strain>
    </source>
</reference>
<sequence length="163" mass="17782">MSTVEQLAAIDRLRARPLPAARGGPSRGAEGGPGFHLADLRVSEEFWEDDGSRMREAEEQFEAECEALVVLLSRRWGEPRVLDLTEHLIRSAEGEAVPEPLATLCGCVGVLYAWGAGGRWLAVGLGRQGRELPLRLLAVVAEEDPETPDREDRDGRGSPETRG</sequence>
<evidence type="ECO:0000313" key="2">
    <source>
        <dbReference type="EMBL" id="RKM93586.1"/>
    </source>
</evidence>
<keyword evidence="3" id="KW-1185">Reference proteome</keyword>
<name>A0A3M8F1G3_9ACTN</name>
<feature type="compositionally biased region" description="Basic and acidic residues" evidence="1">
    <location>
        <begin position="147"/>
        <end position="163"/>
    </location>
</feature>
<evidence type="ECO:0000256" key="1">
    <source>
        <dbReference type="SAM" id="MobiDB-lite"/>
    </source>
</evidence>
<dbReference type="EMBL" id="JNAD02000010">
    <property type="protein sequence ID" value="RKM93586.1"/>
    <property type="molecule type" value="Genomic_DNA"/>
</dbReference>
<gene>
    <name evidence="2" type="ORF">SFRA_020615</name>
</gene>